<evidence type="ECO:0000256" key="5">
    <source>
        <dbReference type="SAM" id="Phobius"/>
    </source>
</evidence>
<dbReference type="InterPro" id="IPR050598">
    <property type="entry name" value="AminoAcid_Transporter"/>
</dbReference>
<dbReference type="GO" id="GO:0016020">
    <property type="term" value="C:membrane"/>
    <property type="evidence" value="ECO:0007669"/>
    <property type="project" value="UniProtKB-SubCell"/>
</dbReference>
<feature type="transmembrane region" description="Helical" evidence="5">
    <location>
        <begin position="16"/>
        <end position="36"/>
    </location>
</feature>
<dbReference type="Proteomes" id="UP000027866">
    <property type="component" value="Unassembled WGS sequence"/>
</dbReference>
<name>A0A074N0T0_9SPHN</name>
<keyword evidence="2 5" id="KW-0812">Transmembrane</keyword>
<feature type="transmembrane region" description="Helical" evidence="5">
    <location>
        <begin position="388"/>
        <end position="405"/>
    </location>
</feature>
<dbReference type="PANTHER" id="PTHR11785:SF512">
    <property type="entry name" value="SOBREMESA, ISOFORM B"/>
    <property type="match status" value="1"/>
</dbReference>
<dbReference type="AlphaFoldDB" id="A0A074N0T0"/>
<evidence type="ECO:0000256" key="1">
    <source>
        <dbReference type="ARBA" id="ARBA00004141"/>
    </source>
</evidence>
<feature type="transmembrane region" description="Helical" evidence="5">
    <location>
        <begin position="322"/>
        <end position="343"/>
    </location>
</feature>
<evidence type="ECO:0000313" key="6">
    <source>
        <dbReference type="EMBL" id="KEO99304.1"/>
    </source>
</evidence>
<dbReference type="PROSITE" id="PS51257">
    <property type="entry name" value="PROKAR_LIPOPROTEIN"/>
    <property type="match status" value="1"/>
</dbReference>
<comment type="caution">
    <text evidence="6">The sequence shown here is derived from an EMBL/GenBank/DDBJ whole genome shotgun (WGS) entry which is preliminary data.</text>
</comment>
<keyword evidence="3 5" id="KW-1133">Transmembrane helix</keyword>
<comment type="subcellular location">
    <subcellularLocation>
        <location evidence="1">Membrane</location>
        <topology evidence="1">Multi-pass membrane protein</topology>
    </subcellularLocation>
</comment>
<sequence>MRAPGEIANMVPDPTIVLVLWLVGGIYVLLSCNVAAEISSAIPRSGGHYIPVHEGLGNSMGLLVGWTMWSAFVVVNAVLSIAAADFLGTILPFVADNAQWSALAILLLMTALNWFGVEEGRWVQIVGTALKIGLLLAVVVVALLFPLERGAETAVAQSAPTAEPISLFTILLGLQFIVAVYDGWYTSIYFAGEDKNPGHNIPRSLFQAAVAVMAIYLLVNWSLISALDFDVLRSSQLPMAAVIGQVAGEWGGVFVALLATLMALITLNGCIMSTPRVLYGLAEDGLFLKSALQVNRGGTPTVALAVGTLFSIPLIFTGGYVFAFRLMGAMTLFAACLYILSYFALRIRRPDMARPYRARGHPILPALVLIINLALLISFVIAEPISGAIMAGMIAICLPVGLHLEREKRRLAPTMT</sequence>
<dbReference type="Gene3D" id="1.20.1740.10">
    <property type="entry name" value="Amino acid/polyamine transporter I"/>
    <property type="match status" value="1"/>
</dbReference>
<reference evidence="6 7" key="1">
    <citation type="submission" date="2014-04" db="EMBL/GenBank/DDBJ databases">
        <title>A comprehensive comparison of genomes of Erythrobacter spp. Strains.</title>
        <authorList>
            <person name="Zheng Q."/>
        </authorList>
    </citation>
    <scope>NUCLEOTIDE SEQUENCE [LARGE SCALE GENOMIC DNA]</scope>
    <source>
        <strain evidence="6 7">DSM 8509</strain>
    </source>
</reference>
<feature type="transmembrane region" description="Helical" evidence="5">
    <location>
        <begin position="69"/>
        <end position="91"/>
    </location>
</feature>
<evidence type="ECO:0000256" key="3">
    <source>
        <dbReference type="ARBA" id="ARBA00022989"/>
    </source>
</evidence>
<feature type="transmembrane region" description="Helical" evidence="5">
    <location>
        <begin position="165"/>
        <end position="184"/>
    </location>
</feature>
<protein>
    <recommendedName>
        <fullName evidence="8">Amino acid permease</fullName>
    </recommendedName>
</protein>
<evidence type="ECO:0000313" key="7">
    <source>
        <dbReference type="Proteomes" id="UP000027866"/>
    </source>
</evidence>
<feature type="transmembrane region" description="Helical" evidence="5">
    <location>
        <begin position="205"/>
        <end position="227"/>
    </location>
</feature>
<proteinExistence type="predicted"/>
<organism evidence="6 7">
    <name type="scientific">Erythrobacter litoralis</name>
    <dbReference type="NCBI Taxonomy" id="39960"/>
    <lineage>
        <taxon>Bacteria</taxon>
        <taxon>Pseudomonadati</taxon>
        <taxon>Pseudomonadota</taxon>
        <taxon>Alphaproteobacteria</taxon>
        <taxon>Sphingomonadales</taxon>
        <taxon>Erythrobacteraceae</taxon>
        <taxon>Erythrobacter/Porphyrobacter group</taxon>
        <taxon>Erythrobacter</taxon>
    </lineage>
</organism>
<dbReference type="PANTHER" id="PTHR11785">
    <property type="entry name" value="AMINO ACID TRANSPORTER"/>
    <property type="match status" value="1"/>
</dbReference>
<evidence type="ECO:0000256" key="4">
    <source>
        <dbReference type="ARBA" id="ARBA00023136"/>
    </source>
</evidence>
<dbReference type="GO" id="GO:0015179">
    <property type="term" value="F:L-amino acid transmembrane transporter activity"/>
    <property type="evidence" value="ECO:0007669"/>
    <property type="project" value="TreeGrafter"/>
</dbReference>
<evidence type="ECO:0000256" key="2">
    <source>
        <dbReference type="ARBA" id="ARBA00022692"/>
    </source>
</evidence>
<evidence type="ECO:0008006" key="8">
    <source>
        <dbReference type="Google" id="ProtNLM"/>
    </source>
</evidence>
<feature type="transmembrane region" description="Helical" evidence="5">
    <location>
        <begin position="363"/>
        <end position="382"/>
    </location>
</feature>
<feature type="transmembrane region" description="Helical" evidence="5">
    <location>
        <begin position="122"/>
        <end position="145"/>
    </location>
</feature>
<dbReference type="EMBL" id="JMIX01000001">
    <property type="protein sequence ID" value="KEO99304.1"/>
    <property type="molecule type" value="Genomic_DNA"/>
</dbReference>
<feature type="transmembrane region" description="Helical" evidence="5">
    <location>
        <begin position="297"/>
        <end position="316"/>
    </location>
</feature>
<gene>
    <name evidence="6" type="ORF">EH32_00315</name>
</gene>
<feature type="transmembrane region" description="Helical" evidence="5">
    <location>
        <begin position="97"/>
        <end position="115"/>
    </location>
</feature>
<accession>A0A074N0T0</accession>
<feature type="transmembrane region" description="Helical" evidence="5">
    <location>
        <begin position="247"/>
        <end position="267"/>
    </location>
</feature>
<dbReference type="Pfam" id="PF13520">
    <property type="entry name" value="AA_permease_2"/>
    <property type="match status" value="1"/>
</dbReference>
<dbReference type="InterPro" id="IPR002293">
    <property type="entry name" value="AA/rel_permease1"/>
</dbReference>
<dbReference type="PIRSF" id="PIRSF006060">
    <property type="entry name" value="AA_transporter"/>
    <property type="match status" value="1"/>
</dbReference>
<keyword evidence="7" id="KW-1185">Reference proteome</keyword>
<keyword evidence="4 5" id="KW-0472">Membrane</keyword>